<dbReference type="AlphaFoldDB" id="A0A2K1IBA3"/>
<evidence type="ECO:0000256" key="2">
    <source>
        <dbReference type="ARBA" id="ARBA00006948"/>
    </source>
</evidence>
<evidence type="ECO:0000256" key="4">
    <source>
        <dbReference type="ARBA" id="ARBA00022989"/>
    </source>
</evidence>
<accession>A0A2K1IBA3</accession>
<feature type="compositionally biased region" description="Polar residues" evidence="6">
    <location>
        <begin position="346"/>
        <end position="356"/>
    </location>
</feature>
<feature type="transmembrane region" description="Helical" evidence="7">
    <location>
        <begin position="239"/>
        <end position="258"/>
    </location>
</feature>
<dbReference type="PANTHER" id="PTHR46285">
    <property type="entry name" value="PROTEINASE INHIBITOR I4, SERPIN (DUF716)-RELATED"/>
    <property type="match status" value="1"/>
</dbReference>
<evidence type="ECO:0000256" key="1">
    <source>
        <dbReference type="ARBA" id="ARBA00004141"/>
    </source>
</evidence>
<name>A0A2K1IBA3_PHYPA</name>
<evidence type="ECO:0000313" key="8">
    <source>
        <dbReference type="EMBL" id="PNR26561.1"/>
    </source>
</evidence>
<keyword evidence="5 7" id="KW-0472">Membrane</keyword>
<sequence>MGWFLPSHIDQGFIFGLLGLWHMYNNLNNYVKSPSEFRSSTWFPALGRAKPVKPLELWILLTIVVIFIFKQLSHATSDFAAGSIKMEHLGRFQHVIFALFFLVYAIVGLVDEYTTLLRLPVGALHCTFATGFLMELVVFHFGHHPGDDVKSFVHMLMQIILVFLVLLMFLEVLYPHSILVSVGRCIMLILKGTWFAQIGFLIHYPSFVPLGCHTTEEMEYPICPTHEVLMRAKSLQVLIFNWQLLWILVCTFIGYAILVSGTKKRGSFTPRLKPILPSILTPGHRRALTPGSKQKEESVYFQVPDVVDGSDSGESDGEESATASAVKSLSRRASRRNAIVQPRVVESSSHTPQEQL</sequence>
<dbReference type="EnsemblPlants" id="Pp3c26_500V3.2">
    <property type="protein sequence ID" value="PAC:32917152.CDS.1"/>
    <property type="gene ID" value="Pp3c26_500"/>
</dbReference>
<evidence type="ECO:0000256" key="5">
    <source>
        <dbReference type="ARBA" id="ARBA00023136"/>
    </source>
</evidence>
<dbReference type="PANTHER" id="PTHR46285:SF15">
    <property type="entry name" value="TRANSMEMBRANE PROTEIN 45B"/>
    <property type="match status" value="1"/>
</dbReference>
<dbReference type="RefSeq" id="XP_024366555.1">
    <property type="nucleotide sequence ID" value="XM_024510787.2"/>
</dbReference>
<dbReference type="EnsemblPlants" id="Pp3c26_500V3.1">
    <property type="protein sequence ID" value="PAC:32917151.CDS.1"/>
    <property type="gene ID" value="Pp3c26_500"/>
</dbReference>
<feature type="transmembrane region" description="Helical" evidence="7">
    <location>
        <begin position="92"/>
        <end position="110"/>
    </location>
</feature>
<evidence type="ECO:0000313" key="10">
    <source>
        <dbReference type="Proteomes" id="UP000006727"/>
    </source>
</evidence>
<comment type="subcellular location">
    <subcellularLocation>
        <location evidence="1">Membrane</location>
        <topology evidence="1">Multi-pass membrane protein</topology>
    </subcellularLocation>
</comment>
<keyword evidence="10" id="KW-1185">Reference proteome</keyword>
<dbReference type="GeneID" id="112277928"/>
<dbReference type="GO" id="GO:0016020">
    <property type="term" value="C:membrane"/>
    <property type="evidence" value="ECO:0007669"/>
    <property type="project" value="UniProtKB-SubCell"/>
</dbReference>
<dbReference type="EMBL" id="ABEU02000026">
    <property type="protein sequence ID" value="PNR26561.1"/>
    <property type="molecule type" value="Genomic_DNA"/>
</dbReference>
<dbReference type="OrthoDB" id="551896at2759"/>
<evidence type="ECO:0008006" key="11">
    <source>
        <dbReference type="Google" id="ProtNLM"/>
    </source>
</evidence>
<evidence type="ECO:0000313" key="9">
    <source>
        <dbReference type="EnsemblPlants" id="PAC:32917151.CDS.1"/>
    </source>
</evidence>
<keyword evidence="4 7" id="KW-1133">Transmembrane helix</keyword>
<reference evidence="9" key="3">
    <citation type="submission" date="2020-12" db="UniProtKB">
        <authorList>
            <consortium name="EnsemblPlants"/>
        </authorList>
    </citation>
    <scope>IDENTIFICATION</scope>
</reference>
<dbReference type="Proteomes" id="UP000006727">
    <property type="component" value="Chromosome 26"/>
</dbReference>
<reference evidence="8 10" key="2">
    <citation type="journal article" date="2018" name="Plant J.">
        <title>The Physcomitrella patens chromosome-scale assembly reveals moss genome structure and evolution.</title>
        <authorList>
            <person name="Lang D."/>
            <person name="Ullrich K.K."/>
            <person name="Murat F."/>
            <person name="Fuchs J."/>
            <person name="Jenkins J."/>
            <person name="Haas F.B."/>
            <person name="Piednoel M."/>
            <person name="Gundlach H."/>
            <person name="Van Bel M."/>
            <person name="Meyberg R."/>
            <person name="Vives C."/>
            <person name="Morata J."/>
            <person name="Symeonidi A."/>
            <person name="Hiss M."/>
            <person name="Muchero W."/>
            <person name="Kamisugi Y."/>
            <person name="Saleh O."/>
            <person name="Blanc G."/>
            <person name="Decker E.L."/>
            <person name="van Gessel N."/>
            <person name="Grimwood J."/>
            <person name="Hayes R.D."/>
            <person name="Graham S.W."/>
            <person name="Gunter L.E."/>
            <person name="McDaniel S.F."/>
            <person name="Hoernstein S.N.W."/>
            <person name="Larsson A."/>
            <person name="Li F.W."/>
            <person name="Perroud P.F."/>
            <person name="Phillips J."/>
            <person name="Ranjan P."/>
            <person name="Rokshar D.S."/>
            <person name="Rothfels C.J."/>
            <person name="Schneider L."/>
            <person name="Shu S."/>
            <person name="Stevenson D.W."/>
            <person name="Thummler F."/>
            <person name="Tillich M."/>
            <person name="Villarreal Aguilar J.C."/>
            <person name="Widiez T."/>
            <person name="Wong G.K."/>
            <person name="Wymore A."/>
            <person name="Zhang Y."/>
            <person name="Zimmer A.D."/>
            <person name="Quatrano R.S."/>
            <person name="Mayer K.F.X."/>
            <person name="Goodstein D."/>
            <person name="Casacuberta J.M."/>
            <person name="Vandepoele K."/>
            <person name="Reski R."/>
            <person name="Cuming A.C."/>
            <person name="Tuskan G.A."/>
            <person name="Maumus F."/>
            <person name="Salse J."/>
            <person name="Schmutz J."/>
            <person name="Rensing S.A."/>
        </authorList>
    </citation>
    <scope>NUCLEOTIDE SEQUENCE [LARGE SCALE GENOMIC DNA]</scope>
    <source>
        <strain evidence="9 10">cv. Gransden 2004</strain>
    </source>
</reference>
<dbReference type="Pfam" id="PF04819">
    <property type="entry name" value="DUF716"/>
    <property type="match status" value="1"/>
</dbReference>
<dbReference type="KEGG" id="ppp:112277928"/>
<feature type="transmembrane region" description="Helical" evidence="7">
    <location>
        <begin position="55"/>
        <end position="72"/>
    </location>
</feature>
<dbReference type="Gramene" id="Pp3c26_500V3.1">
    <property type="protein sequence ID" value="PAC:32917151.CDS.1"/>
    <property type="gene ID" value="Pp3c26_500"/>
</dbReference>
<feature type="transmembrane region" description="Helical" evidence="7">
    <location>
        <begin position="122"/>
        <end position="143"/>
    </location>
</feature>
<evidence type="ECO:0000256" key="3">
    <source>
        <dbReference type="ARBA" id="ARBA00022692"/>
    </source>
</evidence>
<gene>
    <name evidence="9" type="primary">LOC112277928</name>
    <name evidence="8" type="ORF">PHYPA_030041</name>
</gene>
<comment type="similarity">
    <text evidence="2">Belongs to the TMEM45 family.</text>
</comment>
<keyword evidence="3 7" id="KW-0812">Transmembrane</keyword>
<evidence type="ECO:0000256" key="7">
    <source>
        <dbReference type="SAM" id="Phobius"/>
    </source>
</evidence>
<proteinExistence type="inferred from homology"/>
<dbReference type="InterPro" id="IPR006904">
    <property type="entry name" value="DUF716"/>
</dbReference>
<protein>
    <recommendedName>
        <fullName evidence="11">Transmembrane protein 45B</fullName>
    </recommendedName>
</protein>
<feature type="transmembrane region" description="Helical" evidence="7">
    <location>
        <begin position="186"/>
        <end position="204"/>
    </location>
</feature>
<evidence type="ECO:0000256" key="6">
    <source>
        <dbReference type="SAM" id="MobiDB-lite"/>
    </source>
</evidence>
<dbReference type="OMA" id="CHTTEEM"/>
<feature type="region of interest" description="Disordered" evidence="6">
    <location>
        <begin position="305"/>
        <end position="356"/>
    </location>
</feature>
<organism evidence="8">
    <name type="scientific">Physcomitrium patens</name>
    <name type="common">Spreading-leaved earth moss</name>
    <name type="synonym">Physcomitrella patens</name>
    <dbReference type="NCBI Taxonomy" id="3218"/>
    <lineage>
        <taxon>Eukaryota</taxon>
        <taxon>Viridiplantae</taxon>
        <taxon>Streptophyta</taxon>
        <taxon>Embryophyta</taxon>
        <taxon>Bryophyta</taxon>
        <taxon>Bryophytina</taxon>
        <taxon>Bryopsida</taxon>
        <taxon>Funariidae</taxon>
        <taxon>Funariales</taxon>
        <taxon>Funariaceae</taxon>
        <taxon>Physcomitrium</taxon>
    </lineage>
</organism>
<feature type="transmembrane region" description="Helical" evidence="7">
    <location>
        <begin position="155"/>
        <end position="174"/>
    </location>
</feature>
<reference evidence="8 10" key="1">
    <citation type="journal article" date="2008" name="Science">
        <title>The Physcomitrella genome reveals evolutionary insights into the conquest of land by plants.</title>
        <authorList>
            <person name="Rensing S."/>
            <person name="Lang D."/>
            <person name="Zimmer A."/>
            <person name="Terry A."/>
            <person name="Salamov A."/>
            <person name="Shapiro H."/>
            <person name="Nishiyama T."/>
            <person name="Perroud P.-F."/>
            <person name="Lindquist E."/>
            <person name="Kamisugi Y."/>
            <person name="Tanahashi T."/>
            <person name="Sakakibara K."/>
            <person name="Fujita T."/>
            <person name="Oishi K."/>
            <person name="Shin-I T."/>
            <person name="Kuroki Y."/>
            <person name="Toyoda A."/>
            <person name="Suzuki Y."/>
            <person name="Hashimoto A."/>
            <person name="Yamaguchi K."/>
            <person name="Sugano A."/>
            <person name="Kohara Y."/>
            <person name="Fujiyama A."/>
            <person name="Anterola A."/>
            <person name="Aoki S."/>
            <person name="Ashton N."/>
            <person name="Barbazuk W.B."/>
            <person name="Barker E."/>
            <person name="Bennetzen J."/>
            <person name="Bezanilla M."/>
            <person name="Blankenship R."/>
            <person name="Cho S.H."/>
            <person name="Dutcher S."/>
            <person name="Estelle M."/>
            <person name="Fawcett J.A."/>
            <person name="Gundlach H."/>
            <person name="Hanada K."/>
            <person name="Heyl A."/>
            <person name="Hicks K.A."/>
            <person name="Hugh J."/>
            <person name="Lohr M."/>
            <person name="Mayer K."/>
            <person name="Melkozernov A."/>
            <person name="Murata T."/>
            <person name="Nelson D."/>
            <person name="Pils B."/>
            <person name="Prigge M."/>
            <person name="Reiss B."/>
            <person name="Renner T."/>
            <person name="Rombauts S."/>
            <person name="Rushton P."/>
            <person name="Sanderfoot A."/>
            <person name="Schween G."/>
            <person name="Shiu S.-H."/>
            <person name="Stueber K."/>
            <person name="Theodoulou F.L."/>
            <person name="Tu H."/>
            <person name="Van de Peer Y."/>
            <person name="Verrier P.J."/>
            <person name="Waters E."/>
            <person name="Wood A."/>
            <person name="Yang L."/>
            <person name="Cove D."/>
            <person name="Cuming A."/>
            <person name="Hasebe M."/>
            <person name="Lucas S."/>
            <person name="Mishler D.B."/>
            <person name="Reski R."/>
            <person name="Grigoriev I."/>
            <person name="Quatrano R.S."/>
            <person name="Boore J.L."/>
        </authorList>
    </citation>
    <scope>NUCLEOTIDE SEQUENCE [LARGE SCALE GENOMIC DNA]</scope>
    <source>
        <strain evidence="9 10">cv. Gransden 2004</strain>
    </source>
</reference>
<dbReference type="Gramene" id="Pp3c26_500V3.2">
    <property type="protein sequence ID" value="PAC:32917152.CDS.1"/>
    <property type="gene ID" value="Pp3c26_500"/>
</dbReference>